<keyword evidence="4" id="KW-1185">Reference proteome</keyword>
<dbReference type="EMBL" id="FOMX01000007">
    <property type="protein sequence ID" value="SFE03560.1"/>
    <property type="molecule type" value="Genomic_DNA"/>
</dbReference>
<organism evidence="3 4">
    <name type="scientific">Nannocystis exedens</name>
    <dbReference type="NCBI Taxonomy" id="54"/>
    <lineage>
        <taxon>Bacteria</taxon>
        <taxon>Pseudomonadati</taxon>
        <taxon>Myxococcota</taxon>
        <taxon>Polyangia</taxon>
        <taxon>Nannocystales</taxon>
        <taxon>Nannocystaceae</taxon>
        <taxon>Nannocystis</taxon>
    </lineage>
</organism>
<evidence type="ECO:0000256" key="2">
    <source>
        <dbReference type="SAM" id="SignalP"/>
    </source>
</evidence>
<name>A0A1I1XDW2_9BACT</name>
<evidence type="ECO:0000256" key="1">
    <source>
        <dbReference type="SAM" id="MobiDB-lite"/>
    </source>
</evidence>
<sequence length="101" mass="11124">MHFKKWIRVMVPNSCFALFAALAGPELTGQSQPVDVRLTIDRGDVDPGFDEFSPPEDADLEVFDSPDDDAVVPRQNPHHPAPNSNPCKKKENEPKGCPGNQ</sequence>
<dbReference type="RefSeq" id="WP_096328851.1">
    <property type="nucleotide sequence ID" value="NZ_FOMX01000007.1"/>
</dbReference>
<keyword evidence="2" id="KW-0732">Signal</keyword>
<dbReference type="AlphaFoldDB" id="A0A1I1XDW2"/>
<proteinExistence type="predicted"/>
<evidence type="ECO:0000313" key="3">
    <source>
        <dbReference type="EMBL" id="SFE03560.1"/>
    </source>
</evidence>
<accession>A0A1I1XDW2</accession>
<evidence type="ECO:0008006" key="5">
    <source>
        <dbReference type="Google" id="ProtNLM"/>
    </source>
</evidence>
<feature type="region of interest" description="Disordered" evidence="1">
    <location>
        <begin position="41"/>
        <end position="101"/>
    </location>
</feature>
<protein>
    <recommendedName>
        <fullName evidence="5">Secreted protein</fullName>
    </recommendedName>
</protein>
<gene>
    <name evidence="3" type="ORF">SAMN02745121_02782</name>
</gene>
<evidence type="ECO:0000313" key="4">
    <source>
        <dbReference type="Proteomes" id="UP000199400"/>
    </source>
</evidence>
<feature type="signal peptide" evidence="2">
    <location>
        <begin position="1"/>
        <end position="23"/>
    </location>
</feature>
<dbReference type="Proteomes" id="UP000199400">
    <property type="component" value="Unassembled WGS sequence"/>
</dbReference>
<feature type="compositionally biased region" description="Acidic residues" evidence="1">
    <location>
        <begin position="47"/>
        <end position="70"/>
    </location>
</feature>
<reference evidence="4" key="1">
    <citation type="submission" date="2016-10" db="EMBL/GenBank/DDBJ databases">
        <authorList>
            <person name="Varghese N."/>
            <person name="Submissions S."/>
        </authorList>
    </citation>
    <scope>NUCLEOTIDE SEQUENCE [LARGE SCALE GENOMIC DNA]</scope>
    <source>
        <strain evidence="4">ATCC 25963</strain>
    </source>
</reference>
<feature type="chain" id="PRO_5011790118" description="Secreted protein" evidence="2">
    <location>
        <begin position="24"/>
        <end position="101"/>
    </location>
</feature>